<dbReference type="EMBL" id="UGXR01000001">
    <property type="protein sequence ID" value="SUH08045.1"/>
    <property type="molecule type" value="Genomic_DNA"/>
</dbReference>
<dbReference type="Proteomes" id="UP000254346">
    <property type="component" value="Unassembled WGS sequence"/>
</dbReference>
<proteinExistence type="predicted"/>
<organism evidence="2 3">
    <name type="scientific">Salmonella enterica I</name>
    <dbReference type="NCBI Taxonomy" id="59201"/>
    <lineage>
        <taxon>Bacteria</taxon>
        <taxon>Pseudomonadati</taxon>
        <taxon>Pseudomonadota</taxon>
        <taxon>Gammaproteobacteria</taxon>
        <taxon>Enterobacterales</taxon>
        <taxon>Enterobacteriaceae</taxon>
        <taxon>Salmonella</taxon>
    </lineage>
</organism>
<feature type="domain" description="Bacteriophage T5 Orf172 DNA-binding" evidence="1">
    <location>
        <begin position="33"/>
        <end position="113"/>
    </location>
</feature>
<dbReference type="InterPro" id="IPR018306">
    <property type="entry name" value="Phage_T5_Orf172_DNA-bd"/>
</dbReference>
<dbReference type="SMART" id="SM00974">
    <property type="entry name" value="T5orf172"/>
    <property type="match status" value="1"/>
</dbReference>
<reference evidence="2 3" key="1">
    <citation type="submission" date="2018-06" db="EMBL/GenBank/DDBJ databases">
        <authorList>
            <consortium name="Pathogen Informatics"/>
            <person name="Doyle S."/>
        </authorList>
    </citation>
    <scope>NUCLEOTIDE SEQUENCE [LARGE SCALE GENOMIC DNA]</scope>
    <source>
        <strain evidence="2 3">NCTC8256</strain>
    </source>
</reference>
<name>A0A379VN75_SALET</name>
<evidence type="ECO:0000313" key="2">
    <source>
        <dbReference type="EMBL" id="SUH08045.1"/>
    </source>
</evidence>
<dbReference type="AlphaFoldDB" id="A0A379VN75"/>
<accession>A0A379VN75</accession>
<gene>
    <name evidence="2" type="ORF">NCTC8256_01966</name>
</gene>
<dbReference type="Pfam" id="PF10544">
    <property type="entry name" value="T5orf172"/>
    <property type="match status" value="1"/>
</dbReference>
<evidence type="ECO:0000259" key="1">
    <source>
        <dbReference type="SMART" id="SM00974"/>
    </source>
</evidence>
<protein>
    <submittedName>
        <fullName evidence="2">Chromosome segregation ATPase</fullName>
    </submittedName>
</protein>
<evidence type="ECO:0000313" key="3">
    <source>
        <dbReference type="Proteomes" id="UP000254346"/>
    </source>
</evidence>
<sequence length="200" mass="22311">MSNDFFGLPEITGSNYIADHYREEGWIYVLSNPSLQGMLKIGMTTISPEVRASELSRSTSIPKPFVIEASFFSKNPASDEKYIHELLSDKRVNDRREFFYCSVEDALSVIQEEIGLTCATETMDSIPINYEVASMDSAIEINAESILEELNISHFGEPSSCLLALVKLGAALVKDKNRNHLQSLLIKGGELHCLECRKDA</sequence>